<dbReference type="InterPro" id="IPR005182">
    <property type="entry name" value="YdbS-like_PH"/>
</dbReference>
<evidence type="ECO:0000313" key="3">
    <source>
        <dbReference type="EMBL" id="MFC6725699.1"/>
    </source>
</evidence>
<keyword evidence="1" id="KW-0472">Membrane</keyword>
<feature type="transmembrane region" description="Helical" evidence="1">
    <location>
        <begin position="213"/>
        <end position="242"/>
    </location>
</feature>
<gene>
    <name evidence="3" type="ORF">ACFQE1_15250</name>
</gene>
<sequence>MSRRLSPLSVPYRAVRKGASLVLTIAFAAFSGAMAITESVGGPLLAAGAVLLLVLALVGYEVAYYRRYEYELTADSLDIRSGVFSRRNREIPLRRVQNVDISRNAVQRALDIAAVDFETAGGSETEGSIEYVSFEEAKRLQREIARLKRGDDAGAEGEEEEREELFSLSDEELALVGLLSFDLRGPGILLFLASGSVPVASGLIEGIEGPVLALGGIAVLLLIVLVSWLAGIAVAVANYYGFTLSRADDELRYERGLLRRYDGSIPLDKVQTLTIEDNPLKRRFGYASLAIETAGYGPSTGDGGGPES</sequence>
<evidence type="ECO:0000259" key="2">
    <source>
        <dbReference type="Pfam" id="PF03703"/>
    </source>
</evidence>
<feature type="domain" description="YdbS-like PH" evidence="2">
    <location>
        <begin position="65"/>
        <end position="144"/>
    </location>
</feature>
<evidence type="ECO:0000313" key="4">
    <source>
        <dbReference type="Proteomes" id="UP001596328"/>
    </source>
</evidence>
<reference evidence="3 4" key="1">
    <citation type="journal article" date="2019" name="Int. J. Syst. Evol. Microbiol.">
        <title>The Global Catalogue of Microorganisms (GCM) 10K type strain sequencing project: providing services to taxonomists for standard genome sequencing and annotation.</title>
        <authorList>
            <consortium name="The Broad Institute Genomics Platform"/>
            <consortium name="The Broad Institute Genome Sequencing Center for Infectious Disease"/>
            <person name="Wu L."/>
            <person name="Ma J."/>
        </authorList>
    </citation>
    <scope>NUCLEOTIDE SEQUENCE [LARGE SCALE GENOMIC DNA]</scope>
    <source>
        <strain evidence="3 4">NBRC 111368</strain>
    </source>
</reference>
<protein>
    <submittedName>
        <fullName evidence="3">PH domain-containing protein</fullName>
    </submittedName>
</protein>
<feature type="transmembrane region" description="Helical" evidence="1">
    <location>
        <begin position="45"/>
        <end position="63"/>
    </location>
</feature>
<dbReference type="Pfam" id="PF03703">
    <property type="entry name" value="bPH_2"/>
    <property type="match status" value="2"/>
</dbReference>
<feature type="transmembrane region" description="Helical" evidence="1">
    <location>
        <begin position="188"/>
        <end position="207"/>
    </location>
</feature>
<feature type="non-terminal residue" evidence="3">
    <location>
        <position position="308"/>
    </location>
</feature>
<evidence type="ECO:0000256" key="1">
    <source>
        <dbReference type="SAM" id="Phobius"/>
    </source>
</evidence>
<keyword evidence="1" id="KW-0812">Transmembrane</keyword>
<keyword evidence="1" id="KW-1133">Transmembrane helix</keyword>
<comment type="caution">
    <text evidence="3">The sequence shown here is derived from an EMBL/GenBank/DDBJ whole genome shotgun (WGS) entry which is preliminary data.</text>
</comment>
<dbReference type="EMBL" id="JBHSWU010000657">
    <property type="protein sequence ID" value="MFC6725699.1"/>
    <property type="molecule type" value="Genomic_DNA"/>
</dbReference>
<organism evidence="3 4">
    <name type="scientific">Halobium palmae</name>
    <dbReference type="NCBI Taxonomy" id="1776492"/>
    <lineage>
        <taxon>Archaea</taxon>
        <taxon>Methanobacteriati</taxon>
        <taxon>Methanobacteriota</taxon>
        <taxon>Stenosarchaea group</taxon>
        <taxon>Halobacteria</taxon>
        <taxon>Halobacteriales</taxon>
        <taxon>Haloferacaceae</taxon>
        <taxon>Halobium</taxon>
    </lineage>
</organism>
<dbReference type="PANTHER" id="PTHR34473:SF3">
    <property type="entry name" value="TRANSMEMBRANE PROTEIN-RELATED"/>
    <property type="match status" value="1"/>
</dbReference>
<dbReference type="Proteomes" id="UP001596328">
    <property type="component" value="Unassembled WGS sequence"/>
</dbReference>
<dbReference type="AlphaFoldDB" id="A0ABD5S1Z7"/>
<accession>A0ABD5S1Z7</accession>
<name>A0ABD5S1Z7_9EURY</name>
<proteinExistence type="predicted"/>
<dbReference type="PANTHER" id="PTHR34473">
    <property type="entry name" value="UPF0699 TRANSMEMBRANE PROTEIN YDBS"/>
    <property type="match status" value="1"/>
</dbReference>
<feature type="domain" description="YdbS-like PH" evidence="2">
    <location>
        <begin position="239"/>
        <end position="297"/>
    </location>
</feature>
<keyword evidence="4" id="KW-1185">Reference proteome</keyword>